<protein>
    <recommendedName>
        <fullName evidence="4 5">Large ribosomal subunit protein bL27</fullName>
    </recommendedName>
</protein>
<dbReference type="STRING" id="28885.EI16_05440"/>
<dbReference type="FunFam" id="2.40.50.100:FF:000020">
    <property type="entry name" value="50S ribosomal protein L27"/>
    <property type="match status" value="1"/>
</dbReference>
<feature type="compositionally biased region" description="Polar residues" evidence="6">
    <location>
        <begin position="9"/>
        <end position="19"/>
    </location>
</feature>
<keyword evidence="3 5" id="KW-0687">Ribonucleoprotein</keyword>
<evidence type="ECO:0000313" key="7">
    <source>
        <dbReference type="EMBL" id="KDN95740.1"/>
    </source>
</evidence>
<proteinExistence type="inferred from homology"/>
<dbReference type="Proteomes" id="UP000027341">
    <property type="component" value="Unassembled WGS sequence"/>
</dbReference>
<dbReference type="PROSITE" id="PS00831">
    <property type="entry name" value="RIBOSOMAL_L27"/>
    <property type="match status" value="1"/>
</dbReference>
<dbReference type="HAMAP" id="MF_00539">
    <property type="entry name" value="Ribosomal_bL27"/>
    <property type="match status" value="1"/>
</dbReference>
<name>A0A067A083_HYDMR</name>
<dbReference type="GO" id="GO:0022625">
    <property type="term" value="C:cytosolic large ribosomal subunit"/>
    <property type="evidence" value="ECO:0007669"/>
    <property type="project" value="TreeGrafter"/>
</dbReference>
<accession>A0A067A083</accession>
<dbReference type="Gene3D" id="2.40.50.100">
    <property type="match status" value="1"/>
</dbReference>
<dbReference type="PANTHER" id="PTHR15893">
    <property type="entry name" value="RIBOSOMAL PROTEIN L27"/>
    <property type="match status" value="1"/>
</dbReference>
<organism evidence="7 8">
    <name type="scientific">Hydrogenovibrio marinus</name>
    <dbReference type="NCBI Taxonomy" id="28885"/>
    <lineage>
        <taxon>Bacteria</taxon>
        <taxon>Pseudomonadati</taxon>
        <taxon>Pseudomonadota</taxon>
        <taxon>Gammaproteobacteria</taxon>
        <taxon>Thiotrichales</taxon>
        <taxon>Piscirickettsiaceae</taxon>
        <taxon>Hydrogenovibrio</taxon>
    </lineage>
</organism>
<evidence type="ECO:0000256" key="6">
    <source>
        <dbReference type="SAM" id="MobiDB-lite"/>
    </source>
</evidence>
<dbReference type="GO" id="GO:0006412">
    <property type="term" value="P:translation"/>
    <property type="evidence" value="ECO:0007669"/>
    <property type="project" value="UniProtKB-UniRule"/>
</dbReference>
<reference evidence="7 8" key="1">
    <citation type="submission" date="2014-04" db="EMBL/GenBank/DDBJ databases">
        <title>Draft genome sequence of Hydrogenovibrio marinus MH-110, a model organism for aerobic H2 metabolism.</title>
        <authorList>
            <person name="Cha H.J."/>
            <person name="Jo B.H."/>
            <person name="Hwang B.H."/>
        </authorList>
    </citation>
    <scope>NUCLEOTIDE SEQUENCE [LARGE SCALE GENOMIC DNA]</scope>
    <source>
        <strain evidence="7 8">MH-110</strain>
    </source>
</reference>
<evidence type="ECO:0000256" key="4">
    <source>
        <dbReference type="ARBA" id="ARBA00035175"/>
    </source>
</evidence>
<evidence type="ECO:0000256" key="1">
    <source>
        <dbReference type="ARBA" id="ARBA00010797"/>
    </source>
</evidence>
<evidence type="ECO:0000313" key="8">
    <source>
        <dbReference type="Proteomes" id="UP000027341"/>
    </source>
</evidence>
<keyword evidence="2 5" id="KW-0689">Ribosomal protein</keyword>
<dbReference type="RefSeq" id="WP_029910443.1">
    <property type="nucleotide sequence ID" value="NZ_AP020335.1"/>
</dbReference>
<dbReference type="PRINTS" id="PR00063">
    <property type="entry name" value="RIBOSOMALL27"/>
</dbReference>
<feature type="region of interest" description="Disordered" evidence="6">
    <location>
        <begin position="1"/>
        <end position="21"/>
    </location>
</feature>
<dbReference type="Pfam" id="PF01016">
    <property type="entry name" value="Ribosomal_L27"/>
    <property type="match status" value="1"/>
</dbReference>
<dbReference type="GO" id="GO:0003735">
    <property type="term" value="F:structural constituent of ribosome"/>
    <property type="evidence" value="ECO:0007669"/>
    <property type="project" value="InterPro"/>
</dbReference>
<dbReference type="SUPFAM" id="SSF110324">
    <property type="entry name" value="Ribosomal L27 protein-like"/>
    <property type="match status" value="1"/>
</dbReference>
<evidence type="ECO:0000256" key="2">
    <source>
        <dbReference type="ARBA" id="ARBA00022980"/>
    </source>
</evidence>
<evidence type="ECO:0000256" key="5">
    <source>
        <dbReference type="HAMAP-Rule" id="MF_00539"/>
    </source>
</evidence>
<sequence>MAHKKAAGSTKNGRDSNAQRLGVKRFGGELVSAGSIIVRQRGTKFHAGDNVGRGKDDTLFATADGKVAFVTKGKPVRTYVTIEASA</sequence>
<dbReference type="EMBL" id="JMIU01000001">
    <property type="protein sequence ID" value="KDN95740.1"/>
    <property type="molecule type" value="Genomic_DNA"/>
</dbReference>
<gene>
    <name evidence="5 7" type="primary">rpmA</name>
    <name evidence="7" type="ORF">EI16_05440</name>
</gene>
<comment type="caution">
    <text evidence="7">The sequence shown here is derived from an EMBL/GenBank/DDBJ whole genome shotgun (WGS) entry which is preliminary data.</text>
</comment>
<evidence type="ECO:0000256" key="3">
    <source>
        <dbReference type="ARBA" id="ARBA00023274"/>
    </source>
</evidence>
<comment type="similarity">
    <text evidence="1 5">Belongs to the bacterial ribosomal protein bL27 family.</text>
</comment>
<dbReference type="InterPro" id="IPR001684">
    <property type="entry name" value="Ribosomal_bL27"/>
</dbReference>
<dbReference type="AlphaFoldDB" id="A0A067A083"/>
<dbReference type="PANTHER" id="PTHR15893:SF0">
    <property type="entry name" value="LARGE RIBOSOMAL SUBUNIT PROTEIN BL27M"/>
    <property type="match status" value="1"/>
</dbReference>
<dbReference type="NCBIfam" id="TIGR00062">
    <property type="entry name" value="L27"/>
    <property type="match status" value="1"/>
</dbReference>
<dbReference type="InterPro" id="IPR018261">
    <property type="entry name" value="Ribosomal_bL27_CS"/>
</dbReference>
<keyword evidence="8" id="KW-1185">Reference proteome</keyword>